<proteinExistence type="predicted"/>
<keyword evidence="1" id="KW-1133">Transmembrane helix</keyword>
<name>A0ABQ1EH71_9CLOT</name>
<evidence type="ECO:0000256" key="1">
    <source>
        <dbReference type="SAM" id="Phobius"/>
    </source>
</evidence>
<protein>
    <submittedName>
        <fullName evidence="2">Uncharacterized protein</fullName>
    </submittedName>
</protein>
<feature type="transmembrane region" description="Helical" evidence="1">
    <location>
        <begin position="36"/>
        <end position="55"/>
    </location>
</feature>
<keyword evidence="1" id="KW-0472">Membrane</keyword>
<comment type="caution">
    <text evidence="2">The sequence shown here is derived from an EMBL/GenBank/DDBJ whole genome shotgun (WGS) entry which is preliminary data.</text>
</comment>
<evidence type="ECO:0000313" key="2">
    <source>
        <dbReference type="EMBL" id="GFZ33975.1"/>
    </source>
</evidence>
<gene>
    <name evidence="2" type="ORF">CSC2_45010</name>
</gene>
<sequence length="56" mass="6518">MLKCIIEICRMQIYVQNYENKTINCNISQGLRQKKMLVIIGVYLVICIIMVLDALI</sequence>
<accession>A0ABQ1EH71</accession>
<reference evidence="2 3" key="1">
    <citation type="journal article" date="2021" name="Int. J. Syst. Evol. Microbiol.">
        <title>Clostridium zeae sp. nov., isolated from corn silage.</title>
        <authorList>
            <person name="Kobayashi H."/>
            <person name="Tanizawa Y."/>
            <person name="Yagura M."/>
            <person name="Sakamoto M."/>
            <person name="Ohkuma M."/>
            <person name="Tohno M."/>
        </authorList>
    </citation>
    <scope>NUCLEOTIDE SEQUENCE [LARGE SCALE GENOMIC DNA]</scope>
    <source>
        <strain evidence="2 3">CSC2</strain>
    </source>
</reference>
<evidence type="ECO:0000313" key="3">
    <source>
        <dbReference type="Proteomes" id="UP000663802"/>
    </source>
</evidence>
<keyword evidence="3" id="KW-1185">Reference proteome</keyword>
<dbReference type="Proteomes" id="UP000663802">
    <property type="component" value="Unassembled WGS sequence"/>
</dbReference>
<organism evidence="2 3">
    <name type="scientific">Clostridium zeae</name>
    <dbReference type="NCBI Taxonomy" id="2759022"/>
    <lineage>
        <taxon>Bacteria</taxon>
        <taxon>Bacillati</taxon>
        <taxon>Bacillota</taxon>
        <taxon>Clostridia</taxon>
        <taxon>Eubacteriales</taxon>
        <taxon>Clostridiaceae</taxon>
        <taxon>Clostridium</taxon>
    </lineage>
</organism>
<keyword evidence="1" id="KW-0812">Transmembrane</keyword>
<dbReference type="EMBL" id="BMBA01000008">
    <property type="protein sequence ID" value="GFZ33975.1"/>
    <property type="molecule type" value="Genomic_DNA"/>
</dbReference>